<evidence type="ECO:0000259" key="4">
    <source>
        <dbReference type="PROSITE" id="PS50071"/>
    </source>
</evidence>
<keyword evidence="1 2" id="KW-0371">Homeobox</keyword>
<evidence type="ECO:0000256" key="3">
    <source>
        <dbReference type="SAM" id="MobiDB-lite"/>
    </source>
</evidence>
<feature type="domain" description="Homeobox" evidence="4">
    <location>
        <begin position="60"/>
        <end position="120"/>
    </location>
</feature>
<dbReference type="Ensembl" id="ENSPANT00000035838.2">
    <property type="protein sequence ID" value="ENSPANP00000040073.2"/>
    <property type="gene ID" value="ENSPANG00000032571.2"/>
</dbReference>
<keyword evidence="6" id="KW-1185">Reference proteome</keyword>
<dbReference type="InterPro" id="IPR009057">
    <property type="entry name" value="Homeodomain-like_sf"/>
</dbReference>
<dbReference type="OMA" id="RECFICR"/>
<feature type="region of interest" description="Disordered" evidence="3">
    <location>
        <begin position="1"/>
        <end position="66"/>
    </location>
</feature>
<dbReference type="Gene3D" id="1.10.10.60">
    <property type="entry name" value="Homeodomain-like"/>
    <property type="match status" value="1"/>
</dbReference>
<feature type="compositionally biased region" description="Polar residues" evidence="3">
    <location>
        <begin position="1"/>
        <end position="16"/>
    </location>
</feature>
<evidence type="ECO:0000256" key="1">
    <source>
        <dbReference type="PROSITE-ProRule" id="PRU00108"/>
    </source>
</evidence>
<dbReference type="Proteomes" id="UP000028761">
    <property type="component" value="Unplaced"/>
</dbReference>
<dbReference type="Pfam" id="PF00046">
    <property type="entry name" value="Homeodomain"/>
    <property type="match status" value="1"/>
</dbReference>
<dbReference type="InterPro" id="IPR001356">
    <property type="entry name" value="HD"/>
</dbReference>
<keyword evidence="1 2" id="KW-0238">DNA-binding</keyword>
<dbReference type="SUPFAM" id="SSF46689">
    <property type="entry name" value="Homeodomain-like"/>
    <property type="match status" value="1"/>
</dbReference>
<keyword evidence="1 2" id="KW-0539">Nucleus</keyword>
<dbReference type="GeneTree" id="ENSGT00400000025247"/>
<organism evidence="5 6">
    <name type="scientific">Papio anubis</name>
    <name type="common">Olive baboon</name>
    <dbReference type="NCBI Taxonomy" id="9555"/>
    <lineage>
        <taxon>Eukaryota</taxon>
        <taxon>Metazoa</taxon>
        <taxon>Chordata</taxon>
        <taxon>Craniata</taxon>
        <taxon>Vertebrata</taxon>
        <taxon>Euteleostomi</taxon>
        <taxon>Mammalia</taxon>
        <taxon>Eutheria</taxon>
        <taxon>Euarchontoglires</taxon>
        <taxon>Primates</taxon>
        <taxon>Haplorrhini</taxon>
        <taxon>Catarrhini</taxon>
        <taxon>Cercopithecidae</taxon>
        <taxon>Cercopithecinae</taxon>
        <taxon>Papio</taxon>
    </lineage>
</organism>
<dbReference type="GO" id="GO:0003677">
    <property type="term" value="F:DNA binding"/>
    <property type="evidence" value="ECO:0007669"/>
    <property type="project" value="UniProtKB-UniRule"/>
</dbReference>
<proteinExistence type="predicted"/>
<dbReference type="GO" id="GO:0005634">
    <property type="term" value="C:nucleus"/>
    <property type="evidence" value="ECO:0007669"/>
    <property type="project" value="UniProtKB-SubCell"/>
</dbReference>
<evidence type="ECO:0000313" key="5">
    <source>
        <dbReference type="Ensembl" id="ENSPANP00000040073.2"/>
    </source>
</evidence>
<protein>
    <recommendedName>
        <fullName evidence="4">Homeobox domain-containing protein</fullName>
    </recommendedName>
</protein>
<accession>A0A2I3MWB6</accession>
<evidence type="ECO:0000256" key="2">
    <source>
        <dbReference type="RuleBase" id="RU000682"/>
    </source>
</evidence>
<reference evidence="5" key="2">
    <citation type="submission" date="2025-09" db="UniProtKB">
        <authorList>
            <consortium name="Ensembl"/>
        </authorList>
    </citation>
    <scope>IDENTIFICATION</scope>
</reference>
<dbReference type="AlphaFoldDB" id="A0A2I3MWB6"/>
<dbReference type="PROSITE" id="PS50071">
    <property type="entry name" value="HOMEOBOX_2"/>
    <property type="match status" value="1"/>
</dbReference>
<evidence type="ECO:0000313" key="6">
    <source>
        <dbReference type="Proteomes" id="UP000028761"/>
    </source>
</evidence>
<feature type="DNA-binding region" description="Homeobox" evidence="1">
    <location>
        <begin position="62"/>
        <end position="121"/>
    </location>
</feature>
<reference evidence="5" key="1">
    <citation type="submission" date="2025-08" db="UniProtKB">
        <authorList>
            <consortium name="Ensembl"/>
        </authorList>
    </citation>
    <scope>IDENTIFICATION</scope>
</reference>
<dbReference type="Bgee" id="ENSPANG00000032571">
    <property type="expression patterns" value="Expressed in testis"/>
</dbReference>
<name>A0A2I3MWB6_PAPAN</name>
<feature type="compositionally biased region" description="Basic and acidic residues" evidence="3">
    <location>
        <begin position="17"/>
        <end position="43"/>
    </location>
</feature>
<comment type="subcellular location">
    <subcellularLocation>
        <location evidence="1 2">Nucleus</location>
    </subcellularLocation>
</comment>
<sequence>MPWDQNPEQSNGNYSENEQKGEQKWREGGGEAGGKREREKEEENEKELEDEQEKRKRENKKQYSKGRLVSKSLMDTLWAKFKLNRCPTIQESLSLSFEFGMTHKQISQWFCKKRKKYNREMSKRKHKEKQTR</sequence>